<evidence type="ECO:0000313" key="2">
    <source>
        <dbReference type="EMBL" id="TWI10053.1"/>
    </source>
</evidence>
<protein>
    <submittedName>
        <fullName evidence="2">Uncharacterized protein</fullName>
    </submittedName>
</protein>
<proteinExistence type="predicted"/>
<evidence type="ECO:0000313" key="3">
    <source>
        <dbReference type="Proteomes" id="UP000317176"/>
    </source>
</evidence>
<comment type="caution">
    <text evidence="2">The sequence shown here is derived from an EMBL/GenBank/DDBJ whole genome shotgun (WGS) entry which is preliminary data.</text>
</comment>
<sequence length="61" mass="7117">MRQQSQTRAAKEAHDLFKPIAKKPPTDYEQAQQTFHANRERLKAERLAREAERRGKPDKAS</sequence>
<accession>A0A562LR50</accession>
<dbReference type="Proteomes" id="UP000317176">
    <property type="component" value="Unassembled WGS sequence"/>
</dbReference>
<dbReference type="AlphaFoldDB" id="A0A562LR50"/>
<feature type="region of interest" description="Disordered" evidence="1">
    <location>
        <begin position="1"/>
        <end position="39"/>
    </location>
</feature>
<gene>
    <name evidence="2" type="ORF">IQ17_01133</name>
</gene>
<keyword evidence="3" id="KW-1185">Reference proteome</keyword>
<reference evidence="2 3" key="1">
    <citation type="journal article" date="2015" name="Stand. Genomic Sci.">
        <title>Genomic Encyclopedia of Bacterial and Archaeal Type Strains, Phase III: the genomes of soil and plant-associated and newly described type strains.</title>
        <authorList>
            <person name="Whitman W.B."/>
            <person name="Woyke T."/>
            <person name="Klenk H.P."/>
            <person name="Zhou Y."/>
            <person name="Lilburn T.G."/>
            <person name="Beck B.J."/>
            <person name="De Vos P."/>
            <person name="Vandamme P."/>
            <person name="Eisen J.A."/>
            <person name="Garrity G."/>
            <person name="Hugenholtz P."/>
            <person name="Kyrpides N.C."/>
        </authorList>
    </citation>
    <scope>NUCLEOTIDE SEQUENCE [LARGE SCALE GENOMIC DNA]</scope>
    <source>
        <strain evidence="2 3">CGMCC 1.10947</strain>
    </source>
</reference>
<name>A0A562LR50_9BRAD</name>
<dbReference type="OrthoDB" id="8256330at2"/>
<evidence type="ECO:0000256" key="1">
    <source>
        <dbReference type="SAM" id="MobiDB-lite"/>
    </source>
</evidence>
<dbReference type="EMBL" id="VLKL01000002">
    <property type="protein sequence ID" value="TWI10053.1"/>
    <property type="molecule type" value="Genomic_DNA"/>
</dbReference>
<organism evidence="2 3">
    <name type="scientific">Bradyrhizobium daqingense</name>
    <dbReference type="NCBI Taxonomy" id="993502"/>
    <lineage>
        <taxon>Bacteria</taxon>
        <taxon>Pseudomonadati</taxon>
        <taxon>Pseudomonadota</taxon>
        <taxon>Alphaproteobacteria</taxon>
        <taxon>Hyphomicrobiales</taxon>
        <taxon>Nitrobacteraceae</taxon>
        <taxon>Bradyrhizobium</taxon>
    </lineage>
</organism>